<sequence length="151" mass="17422">MQDLDLENEHLFPSLMDRMQSSLIDTGIILLTLYTCGLFYDSIEAPDWLRAASLIFVFFLYEPVMQTMGGTVGNRIKRINVRKNEDFTKPINFFQALIRFVAKVFLGWISLLTIHGDIRKRAIHDMIAGTVMVNKQTNPARLPVPIYRDEQ</sequence>
<dbReference type="InterPro" id="IPR051791">
    <property type="entry name" value="Pra-immunoreactive"/>
</dbReference>
<accession>A0A1T5C6F6</accession>
<dbReference type="OrthoDB" id="982116at2"/>
<dbReference type="EMBL" id="FUZF01000003">
    <property type="protein sequence ID" value="SKB54987.1"/>
    <property type="molecule type" value="Genomic_DNA"/>
</dbReference>
<evidence type="ECO:0000313" key="9">
    <source>
        <dbReference type="Proteomes" id="UP000190150"/>
    </source>
</evidence>
<evidence type="ECO:0000259" key="7">
    <source>
        <dbReference type="Pfam" id="PF06271"/>
    </source>
</evidence>
<feature type="transmembrane region" description="Helical" evidence="6">
    <location>
        <begin position="52"/>
        <end position="73"/>
    </location>
</feature>
<keyword evidence="4 6" id="KW-1133">Transmembrane helix</keyword>
<evidence type="ECO:0000256" key="5">
    <source>
        <dbReference type="ARBA" id="ARBA00023136"/>
    </source>
</evidence>
<dbReference type="AlphaFoldDB" id="A0A1T5C6F6"/>
<feature type="domain" description="RDD" evidence="7">
    <location>
        <begin position="13"/>
        <end position="129"/>
    </location>
</feature>
<dbReference type="GO" id="GO:0005886">
    <property type="term" value="C:plasma membrane"/>
    <property type="evidence" value="ECO:0007669"/>
    <property type="project" value="UniProtKB-SubCell"/>
</dbReference>
<evidence type="ECO:0000256" key="1">
    <source>
        <dbReference type="ARBA" id="ARBA00004651"/>
    </source>
</evidence>
<dbReference type="PANTHER" id="PTHR36115">
    <property type="entry name" value="PROLINE-RICH ANTIGEN HOMOLOG-RELATED"/>
    <property type="match status" value="1"/>
</dbReference>
<name>A0A1T5C6F6_9SPHI</name>
<reference evidence="9" key="1">
    <citation type="submission" date="2017-02" db="EMBL/GenBank/DDBJ databases">
        <authorList>
            <person name="Varghese N."/>
            <person name="Submissions S."/>
        </authorList>
    </citation>
    <scope>NUCLEOTIDE SEQUENCE [LARGE SCALE GENOMIC DNA]</scope>
    <source>
        <strain evidence="9">DSM 24091</strain>
    </source>
</reference>
<feature type="transmembrane region" description="Helical" evidence="6">
    <location>
        <begin position="93"/>
        <end position="114"/>
    </location>
</feature>
<feature type="transmembrane region" description="Helical" evidence="6">
    <location>
        <begin position="20"/>
        <end position="40"/>
    </location>
</feature>
<gene>
    <name evidence="8" type="ORF">SAMN05660841_01162</name>
</gene>
<evidence type="ECO:0000256" key="3">
    <source>
        <dbReference type="ARBA" id="ARBA00022692"/>
    </source>
</evidence>
<protein>
    <submittedName>
        <fullName evidence="8">Uncharacterized membrane protein YckC, RDD family</fullName>
    </submittedName>
</protein>
<dbReference type="Proteomes" id="UP000190150">
    <property type="component" value="Unassembled WGS sequence"/>
</dbReference>
<comment type="subcellular location">
    <subcellularLocation>
        <location evidence="1">Cell membrane</location>
        <topology evidence="1">Multi-pass membrane protein</topology>
    </subcellularLocation>
</comment>
<keyword evidence="3 6" id="KW-0812">Transmembrane</keyword>
<evidence type="ECO:0000313" key="8">
    <source>
        <dbReference type="EMBL" id="SKB54987.1"/>
    </source>
</evidence>
<dbReference type="RefSeq" id="WP_079642062.1">
    <property type="nucleotide sequence ID" value="NZ_FUZF01000003.1"/>
</dbReference>
<keyword evidence="9" id="KW-1185">Reference proteome</keyword>
<dbReference type="InterPro" id="IPR010432">
    <property type="entry name" value="RDD"/>
</dbReference>
<dbReference type="Pfam" id="PF06271">
    <property type="entry name" value="RDD"/>
    <property type="match status" value="1"/>
</dbReference>
<dbReference type="STRING" id="1513896.SAMN05660841_01162"/>
<evidence type="ECO:0000256" key="4">
    <source>
        <dbReference type="ARBA" id="ARBA00022989"/>
    </source>
</evidence>
<organism evidence="8 9">
    <name type="scientific">Sphingobacterium nematocida</name>
    <dbReference type="NCBI Taxonomy" id="1513896"/>
    <lineage>
        <taxon>Bacteria</taxon>
        <taxon>Pseudomonadati</taxon>
        <taxon>Bacteroidota</taxon>
        <taxon>Sphingobacteriia</taxon>
        <taxon>Sphingobacteriales</taxon>
        <taxon>Sphingobacteriaceae</taxon>
        <taxon>Sphingobacterium</taxon>
    </lineage>
</organism>
<keyword evidence="2" id="KW-1003">Cell membrane</keyword>
<evidence type="ECO:0000256" key="6">
    <source>
        <dbReference type="SAM" id="Phobius"/>
    </source>
</evidence>
<proteinExistence type="predicted"/>
<evidence type="ECO:0000256" key="2">
    <source>
        <dbReference type="ARBA" id="ARBA00022475"/>
    </source>
</evidence>
<keyword evidence="5 6" id="KW-0472">Membrane</keyword>